<organism evidence="1 2">
    <name type="scientific">Trichogramma brassicae</name>
    <dbReference type="NCBI Taxonomy" id="86971"/>
    <lineage>
        <taxon>Eukaryota</taxon>
        <taxon>Metazoa</taxon>
        <taxon>Ecdysozoa</taxon>
        <taxon>Arthropoda</taxon>
        <taxon>Hexapoda</taxon>
        <taxon>Insecta</taxon>
        <taxon>Pterygota</taxon>
        <taxon>Neoptera</taxon>
        <taxon>Endopterygota</taxon>
        <taxon>Hymenoptera</taxon>
        <taxon>Apocrita</taxon>
        <taxon>Proctotrupomorpha</taxon>
        <taxon>Chalcidoidea</taxon>
        <taxon>Trichogrammatidae</taxon>
        <taxon>Trichogramma</taxon>
    </lineage>
</organism>
<dbReference type="Proteomes" id="UP000479190">
    <property type="component" value="Unassembled WGS sequence"/>
</dbReference>
<protein>
    <recommendedName>
        <fullName evidence="3">NR LBD domain-containing protein</fullName>
    </recommendedName>
</protein>
<name>A0A6H5J1L4_9HYME</name>
<dbReference type="EMBL" id="CADCXV010001283">
    <property type="protein sequence ID" value="CAB0043222.1"/>
    <property type="molecule type" value="Genomic_DNA"/>
</dbReference>
<gene>
    <name evidence="1" type="ORF">TBRA_LOCUS14810</name>
</gene>
<evidence type="ECO:0000313" key="1">
    <source>
        <dbReference type="EMBL" id="CAB0043222.1"/>
    </source>
</evidence>
<accession>A0A6H5J1L4</accession>
<proteinExistence type="predicted"/>
<reference evidence="1 2" key="1">
    <citation type="submission" date="2020-02" db="EMBL/GenBank/DDBJ databases">
        <authorList>
            <person name="Ferguson B K."/>
        </authorList>
    </citation>
    <scope>NUCLEOTIDE SEQUENCE [LARGE SCALE GENOMIC DNA]</scope>
</reference>
<evidence type="ECO:0000313" key="2">
    <source>
        <dbReference type="Proteomes" id="UP000479190"/>
    </source>
</evidence>
<dbReference type="AlphaFoldDB" id="A0A6H5J1L4"/>
<keyword evidence="2" id="KW-1185">Reference proteome</keyword>
<sequence>MEAKVKSLPSEIEQILLVTVHLIKFNEFFRSPMAIVNSQRIVTEPSDEIKLIILFRGMLKTIVGEFLRNNREILLK</sequence>
<evidence type="ECO:0008006" key="3">
    <source>
        <dbReference type="Google" id="ProtNLM"/>
    </source>
</evidence>